<evidence type="ECO:0000259" key="4">
    <source>
        <dbReference type="Pfam" id="PF14226"/>
    </source>
</evidence>
<evidence type="ECO:0000313" key="6">
    <source>
        <dbReference type="Proteomes" id="UP000236630"/>
    </source>
</evidence>
<dbReference type="Gene3D" id="2.60.120.330">
    <property type="entry name" value="B-lactam Antibiotic, Isopenicillin N Synthase, Chain"/>
    <property type="match status" value="1"/>
</dbReference>
<dbReference type="AlphaFoldDB" id="A0A2H5PVK2"/>
<keyword evidence="6" id="KW-1185">Reference proteome</keyword>
<sequence length="201" mass="22479">MAVSPESLPEKPLDFRAPPPSPIASGRRSCVTNDDVLTEFLEHSLRVPDLILPDKVFPRQKFIENPPSIDFQSLRSMQSDAVSKLLDSIATIGCFQLVNYGVPIEFINSTMATAGGVFGVSSEKRAAVTRSPEKPYGFEEVHGEEEENEFSEEFVWCRDESFSEAGNGREFALGYSKFSEKIGDPLCWIWKKVADGKFYKL</sequence>
<dbReference type="InterPro" id="IPR026992">
    <property type="entry name" value="DIOX_N"/>
</dbReference>
<reference evidence="5 6" key="1">
    <citation type="journal article" date="2017" name="Front. Genet.">
        <title>Draft sequencing of the heterozygous diploid genome of Satsuma (Citrus unshiu Marc.) using a hybrid assembly approach.</title>
        <authorList>
            <person name="Shimizu T."/>
            <person name="Tanizawa Y."/>
            <person name="Mochizuki T."/>
            <person name="Nagasaki H."/>
            <person name="Yoshioka T."/>
            <person name="Toyoda A."/>
            <person name="Fujiyama A."/>
            <person name="Kaminuma E."/>
            <person name="Nakamura Y."/>
        </authorList>
    </citation>
    <scope>NUCLEOTIDE SEQUENCE [LARGE SCALE GENOMIC DNA]</scope>
    <source>
        <strain evidence="6">cv. Miyagawa wase</strain>
    </source>
</reference>
<gene>
    <name evidence="5" type="ORF">CUMW_171530</name>
</gene>
<dbReference type="PANTHER" id="PTHR34945">
    <property type="entry name" value="2-OXOGLUTARATE (2OG) AND FE(II)-DEPENDENT OXYGENASE SUPERFAMILY PROTEIN"/>
    <property type="match status" value="1"/>
</dbReference>
<feature type="domain" description="Non-haem dioxygenase N-terminal" evidence="4">
    <location>
        <begin position="67"/>
        <end position="148"/>
    </location>
</feature>
<dbReference type="STRING" id="55188.A0A2H5PVK2"/>
<evidence type="ECO:0000256" key="1">
    <source>
        <dbReference type="ARBA" id="ARBA00022723"/>
    </source>
</evidence>
<protein>
    <recommendedName>
        <fullName evidence="4">Non-haem dioxygenase N-terminal domain-containing protein</fullName>
    </recommendedName>
</protein>
<comment type="caution">
    <text evidence="5">The sequence shown here is derived from an EMBL/GenBank/DDBJ whole genome shotgun (WGS) entry which is preliminary data.</text>
</comment>
<name>A0A2H5PVK2_CITUN</name>
<dbReference type="SUPFAM" id="SSF51197">
    <property type="entry name" value="Clavaminate synthase-like"/>
    <property type="match status" value="1"/>
</dbReference>
<dbReference type="Pfam" id="PF14226">
    <property type="entry name" value="DIOX_N"/>
    <property type="match status" value="1"/>
</dbReference>
<accession>A0A2H5PVK2</accession>
<evidence type="ECO:0000313" key="5">
    <source>
        <dbReference type="EMBL" id="GAY56386.1"/>
    </source>
</evidence>
<dbReference type="Proteomes" id="UP000236630">
    <property type="component" value="Unassembled WGS sequence"/>
</dbReference>
<evidence type="ECO:0000256" key="2">
    <source>
        <dbReference type="ARBA" id="ARBA00023004"/>
    </source>
</evidence>
<dbReference type="GO" id="GO:0046872">
    <property type="term" value="F:metal ion binding"/>
    <property type="evidence" value="ECO:0007669"/>
    <property type="project" value="UniProtKB-KW"/>
</dbReference>
<dbReference type="InterPro" id="IPR027443">
    <property type="entry name" value="IPNS-like_sf"/>
</dbReference>
<dbReference type="EMBL" id="BDQV01000137">
    <property type="protein sequence ID" value="GAY56386.1"/>
    <property type="molecule type" value="Genomic_DNA"/>
</dbReference>
<dbReference type="PANTHER" id="PTHR34945:SF8">
    <property type="entry name" value="DOWNSTREAM TARGET OF AGL15-4"/>
    <property type="match status" value="1"/>
</dbReference>
<keyword evidence="1" id="KW-0479">Metal-binding</keyword>
<organism evidence="5 6">
    <name type="scientific">Citrus unshiu</name>
    <name type="common">Satsuma mandarin</name>
    <name type="synonym">Citrus nobilis var. unshiu</name>
    <dbReference type="NCBI Taxonomy" id="55188"/>
    <lineage>
        <taxon>Eukaryota</taxon>
        <taxon>Viridiplantae</taxon>
        <taxon>Streptophyta</taxon>
        <taxon>Embryophyta</taxon>
        <taxon>Tracheophyta</taxon>
        <taxon>Spermatophyta</taxon>
        <taxon>Magnoliopsida</taxon>
        <taxon>eudicotyledons</taxon>
        <taxon>Gunneridae</taxon>
        <taxon>Pentapetalae</taxon>
        <taxon>rosids</taxon>
        <taxon>malvids</taxon>
        <taxon>Sapindales</taxon>
        <taxon>Rutaceae</taxon>
        <taxon>Aurantioideae</taxon>
        <taxon>Citrus</taxon>
    </lineage>
</organism>
<feature type="region of interest" description="Disordered" evidence="3">
    <location>
        <begin position="1"/>
        <end position="27"/>
    </location>
</feature>
<evidence type="ECO:0000256" key="3">
    <source>
        <dbReference type="SAM" id="MobiDB-lite"/>
    </source>
</evidence>
<keyword evidence="2" id="KW-0408">Iron</keyword>
<proteinExistence type="predicted"/>